<dbReference type="AlphaFoldDB" id="A0A183T960"/>
<protein>
    <submittedName>
        <fullName evidence="5">Endo/exonuclease/phosphatase domain-containing protein</fullName>
    </submittedName>
</protein>
<sequence length="290" mass="31959">MNPYRTDYMDLTRTLRNIYRIYILNEDVILIIFKGIALSLTLAVYLAIDLVCSNLHLDVRTTIGVTFGWSDCADHHIPPFDTTTTVHSSVKCSCGRLYLEPNSHLWLLKVWFFPVATPWATVTTGGPNRVRVSGVVCASAPGLSDSPLIKSDGGSKSNSAAQVSPLTLAAWNVHSILDNPRSNQLERRTAMVARELARYKVDIAALSETDSLSRVSWRSSDVAKEKLNEDLHALLANLPIYDKLIVLGDFNAVVGTDHAAWQGVLGPHGHGCCNDNGLFFCERVRNTGYC</sequence>
<keyword evidence="1" id="KW-0472">Membrane</keyword>
<organism evidence="5">
    <name type="scientific">Schistocephalus solidus</name>
    <name type="common">Tapeworm</name>
    <dbReference type="NCBI Taxonomy" id="70667"/>
    <lineage>
        <taxon>Eukaryota</taxon>
        <taxon>Metazoa</taxon>
        <taxon>Spiralia</taxon>
        <taxon>Lophotrochozoa</taxon>
        <taxon>Platyhelminthes</taxon>
        <taxon>Cestoda</taxon>
        <taxon>Eucestoda</taxon>
        <taxon>Diphyllobothriidea</taxon>
        <taxon>Diphyllobothriidae</taxon>
        <taxon>Schistocephalus</taxon>
    </lineage>
</organism>
<evidence type="ECO:0000313" key="3">
    <source>
        <dbReference type="EMBL" id="VDL99393.1"/>
    </source>
</evidence>
<reference evidence="5" key="1">
    <citation type="submission" date="2016-06" db="UniProtKB">
        <authorList>
            <consortium name="WormBaseParasite"/>
        </authorList>
    </citation>
    <scope>IDENTIFICATION</scope>
</reference>
<gene>
    <name evidence="3" type="ORF">SSLN_LOCUS13008</name>
</gene>
<proteinExistence type="predicted"/>
<evidence type="ECO:0000313" key="5">
    <source>
        <dbReference type="WBParaSite" id="SSLN_0001350901-mRNA-1"/>
    </source>
</evidence>
<feature type="transmembrane region" description="Helical" evidence="1">
    <location>
        <begin position="21"/>
        <end position="48"/>
    </location>
</feature>
<evidence type="ECO:0000259" key="2">
    <source>
        <dbReference type="Pfam" id="PF03372"/>
    </source>
</evidence>
<dbReference type="GO" id="GO:0003824">
    <property type="term" value="F:catalytic activity"/>
    <property type="evidence" value="ECO:0007669"/>
    <property type="project" value="InterPro"/>
</dbReference>
<dbReference type="WBParaSite" id="SSLN_0001350901-mRNA-1">
    <property type="protein sequence ID" value="SSLN_0001350901-mRNA-1"/>
    <property type="gene ID" value="SSLN_0001350901"/>
</dbReference>
<dbReference type="InterPro" id="IPR036691">
    <property type="entry name" value="Endo/exonu/phosph_ase_sf"/>
</dbReference>
<dbReference type="SUPFAM" id="SSF56219">
    <property type="entry name" value="DNase I-like"/>
    <property type="match status" value="1"/>
</dbReference>
<name>A0A183T960_SCHSO</name>
<evidence type="ECO:0000313" key="4">
    <source>
        <dbReference type="Proteomes" id="UP000275846"/>
    </source>
</evidence>
<keyword evidence="1" id="KW-0812">Transmembrane</keyword>
<keyword evidence="4" id="KW-1185">Reference proteome</keyword>
<dbReference type="InterPro" id="IPR005135">
    <property type="entry name" value="Endo/exonuclease/phosphatase"/>
</dbReference>
<feature type="domain" description="Endonuclease/exonuclease/phosphatase" evidence="2">
    <location>
        <begin position="170"/>
        <end position="253"/>
    </location>
</feature>
<dbReference type="Pfam" id="PF03372">
    <property type="entry name" value="Exo_endo_phos"/>
    <property type="match status" value="1"/>
</dbReference>
<reference evidence="3 4" key="2">
    <citation type="submission" date="2018-11" db="EMBL/GenBank/DDBJ databases">
        <authorList>
            <consortium name="Pathogen Informatics"/>
        </authorList>
    </citation>
    <scope>NUCLEOTIDE SEQUENCE [LARGE SCALE GENOMIC DNA]</scope>
    <source>
        <strain evidence="3 4">NST_G2</strain>
    </source>
</reference>
<evidence type="ECO:0000256" key="1">
    <source>
        <dbReference type="SAM" id="Phobius"/>
    </source>
</evidence>
<accession>A0A183T960</accession>
<dbReference type="Proteomes" id="UP000275846">
    <property type="component" value="Unassembled WGS sequence"/>
</dbReference>
<dbReference type="EMBL" id="UYSU01037725">
    <property type="protein sequence ID" value="VDL99393.1"/>
    <property type="molecule type" value="Genomic_DNA"/>
</dbReference>
<keyword evidence="1" id="KW-1133">Transmembrane helix</keyword>